<comment type="subcellular location">
    <subcellularLocation>
        <location evidence="1">Cell membrane</location>
        <topology evidence="1">Multi-pass membrane protein</topology>
    </subcellularLocation>
</comment>
<feature type="transmembrane region" description="Helical" evidence="6">
    <location>
        <begin position="235"/>
        <end position="254"/>
    </location>
</feature>
<dbReference type="PANTHER" id="PTHR43370:SF1">
    <property type="entry name" value="GUANOSINE ABC TRANSPORTER PERMEASE PROTEIN NUPQ"/>
    <property type="match status" value="1"/>
</dbReference>
<dbReference type="RefSeq" id="WP_037484131.1">
    <property type="nucleotide sequence ID" value="NZ_AZRA01000097.1"/>
</dbReference>
<dbReference type="eggNOG" id="COG1079">
    <property type="taxonomic scope" value="Bacteria"/>
</dbReference>
<evidence type="ECO:0000256" key="3">
    <source>
        <dbReference type="ARBA" id="ARBA00022692"/>
    </source>
</evidence>
<feature type="transmembrane region" description="Helical" evidence="6">
    <location>
        <begin position="96"/>
        <end position="118"/>
    </location>
</feature>
<keyword evidence="3 6" id="KW-0812">Transmembrane</keyword>
<evidence type="ECO:0000256" key="6">
    <source>
        <dbReference type="SAM" id="Phobius"/>
    </source>
</evidence>
<evidence type="ECO:0000313" key="7">
    <source>
        <dbReference type="EMBL" id="KDB51188.1"/>
    </source>
</evidence>
<gene>
    <name evidence="7" type="ORF">X805_31980</name>
</gene>
<evidence type="ECO:0000256" key="2">
    <source>
        <dbReference type="ARBA" id="ARBA00022475"/>
    </source>
</evidence>
<accession>A0A059KJ95</accession>
<keyword evidence="2" id="KW-1003">Cell membrane</keyword>
<protein>
    <submittedName>
        <fullName evidence="7">Inner-membrane translocator</fullName>
    </submittedName>
</protein>
<keyword evidence="5 6" id="KW-0472">Membrane</keyword>
<dbReference type="AlphaFoldDB" id="A0A059KJ95"/>
<feature type="transmembrane region" description="Helical" evidence="6">
    <location>
        <begin position="299"/>
        <end position="319"/>
    </location>
</feature>
<sequence>MSELQELATVVASVLGATLRISVPLVLCALAGVLSERAGVIDIGLEGKLLAAAFAAAVAGAFGWPAGAALLAAVATGMALSAVHGLACIRFRGDQIVSGVAINILALGLTAVIGLHLFQRGGRTPDVPPEGRFGVLFDAAARAVQDWPLLGPLLAEALLRHTLLTWLAFALVPAVWWLLYRTRFGLRLRAVGENPAMVDAAGISVAGLRWRAVLLAGVLCGIAGAFLTLAQNASFTPGMSAGRGFMALAAMVFGHWHPVRALWACLLFGLLDAVAIRLQGTVLPGLGAVPVELIQALPYLFTVVLLAGFFGRAQAPAALGQSFTKER</sequence>
<dbReference type="PATRIC" id="fig|1286631.3.peg.3120"/>
<dbReference type="STRING" id="34103.SAMN05421778_10159"/>
<evidence type="ECO:0000256" key="5">
    <source>
        <dbReference type="ARBA" id="ARBA00023136"/>
    </source>
</evidence>
<dbReference type="EMBL" id="AZRA01000097">
    <property type="protein sequence ID" value="KDB51188.1"/>
    <property type="molecule type" value="Genomic_DNA"/>
</dbReference>
<comment type="caution">
    <text evidence="7">The sequence shown here is derived from an EMBL/GenBank/DDBJ whole genome shotgun (WGS) entry which is preliminary data.</text>
</comment>
<feature type="transmembrane region" description="Helical" evidence="6">
    <location>
        <begin position="70"/>
        <end position="89"/>
    </location>
</feature>
<dbReference type="Proteomes" id="UP000026714">
    <property type="component" value="Unassembled WGS sequence"/>
</dbReference>
<feature type="transmembrane region" description="Helical" evidence="6">
    <location>
        <begin position="212"/>
        <end position="229"/>
    </location>
</feature>
<dbReference type="GO" id="GO:0005886">
    <property type="term" value="C:plasma membrane"/>
    <property type="evidence" value="ECO:0007669"/>
    <property type="project" value="UniProtKB-SubCell"/>
</dbReference>
<feature type="transmembrane region" description="Helical" evidence="6">
    <location>
        <begin position="12"/>
        <end position="35"/>
    </location>
</feature>
<name>A0A059KJ95_9BURK</name>
<keyword evidence="8" id="KW-1185">Reference proteome</keyword>
<evidence type="ECO:0000256" key="1">
    <source>
        <dbReference type="ARBA" id="ARBA00004651"/>
    </source>
</evidence>
<proteinExistence type="predicted"/>
<feature type="transmembrane region" description="Helical" evidence="6">
    <location>
        <begin position="158"/>
        <end position="179"/>
    </location>
</feature>
<evidence type="ECO:0000256" key="4">
    <source>
        <dbReference type="ARBA" id="ARBA00022989"/>
    </source>
</evidence>
<dbReference type="Pfam" id="PF02653">
    <property type="entry name" value="BPD_transp_2"/>
    <property type="match status" value="1"/>
</dbReference>
<dbReference type="PANTHER" id="PTHR43370">
    <property type="entry name" value="SUGAR ABC TRANSPORTER INTEGRAL MEMBRANE PROTEIN-RELATED"/>
    <property type="match status" value="1"/>
</dbReference>
<organism evidence="7 8">
    <name type="scientific">Sphaerotilus natans subsp. natans DSM 6575</name>
    <dbReference type="NCBI Taxonomy" id="1286631"/>
    <lineage>
        <taxon>Bacteria</taxon>
        <taxon>Pseudomonadati</taxon>
        <taxon>Pseudomonadota</taxon>
        <taxon>Betaproteobacteria</taxon>
        <taxon>Burkholderiales</taxon>
        <taxon>Sphaerotilaceae</taxon>
        <taxon>Sphaerotilus</taxon>
    </lineage>
</organism>
<feature type="transmembrane region" description="Helical" evidence="6">
    <location>
        <begin position="261"/>
        <end position="279"/>
    </location>
</feature>
<keyword evidence="4 6" id="KW-1133">Transmembrane helix</keyword>
<dbReference type="CDD" id="cd06580">
    <property type="entry name" value="TM_PBP1_transp_TpRbsC_like"/>
    <property type="match status" value="1"/>
</dbReference>
<reference evidence="7 8" key="1">
    <citation type="journal article" date="2014" name="FEMS Microbiol. Ecol.">
        <title>Sphaerotilus natans encrusted with nanoball-shaped Fe(III) oxide minerals formed by nitrate-reducing mixotrophic Fe(II) oxidation.</title>
        <authorList>
            <person name="Park S."/>
            <person name="Kim D.H."/>
            <person name="Lee J.H."/>
            <person name="Hur H.G."/>
        </authorList>
    </citation>
    <scope>NUCLEOTIDE SEQUENCE [LARGE SCALE GENOMIC DNA]</scope>
    <source>
        <strain evidence="7 8">DSM 6575</strain>
    </source>
</reference>
<dbReference type="GO" id="GO:0022857">
    <property type="term" value="F:transmembrane transporter activity"/>
    <property type="evidence" value="ECO:0007669"/>
    <property type="project" value="InterPro"/>
</dbReference>
<dbReference type="InterPro" id="IPR001851">
    <property type="entry name" value="ABC_transp_permease"/>
</dbReference>
<evidence type="ECO:0000313" key="8">
    <source>
        <dbReference type="Proteomes" id="UP000026714"/>
    </source>
</evidence>